<organism evidence="9">
    <name type="scientific">marine metagenome</name>
    <dbReference type="NCBI Taxonomy" id="408172"/>
    <lineage>
        <taxon>unclassified sequences</taxon>
        <taxon>metagenomes</taxon>
        <taxon>ecological metagenomes</taxon>
    </lineage>
</organism>
<evidence type="ECO:0000256" key="3">
    <source>
        <dbReference type="ARBA" id="ARBA00012565"/>
    </source>
</evidence>
<protein>
    <recommendedName>
        <fullName evidence="3">leucyl aminopeptidase</fullName>
        <ecNumber evidence="3">3.4.11.1</ecNumber>
    </recommendedName>
</protein>
<keyword evidence="6" id="KW-0378">Hydrolase</keyword>
<dbReference type="SUPFAM" id="SSF53187">
    <property type="entry name" value="Zn-dependent exopeptidases"/>
    <property type="match status" value="1"/>
</dbReference>
<feature type="domain" description="Peptidase M17 leucyl aminopeptidase N-terminal" evidence="8">
    <location>
        <begin position="32"/>
        <end position="148"/>
    </location>
</feature>
<proteinExistence type="inferred from homology"/>
<keyword evidence="4" id="KW-0031">Aminopeptidase</keyword>
<dbReference type="Gene3D" id="3.40.630.10">
    <property type="entry name" value="Zn peptidases"/>
    <property type="match status" value="1"/>
</dbReference>
<dbReference type="EC" id="3.4.11.1" evidence="3"/>
<evidence type="ECO:0000313" key="9">
    <source>
        <dbReference type="EMBL" id="SUZ53939.1"/>
    </source>
</evidence>
<dbReference type="Pfam" id="PF00883">
    <property type="entry name" value="Peptidase_M17"/>
    <property type="match status" value="1"/>
</dbReference>
<comment type="catalytic activity">
    <reaction evidence="1">
        <text>Release of an N-terminal amino acid, Xaa-|-Yaa-, in which Xaa is preferably Leu, but may be other amino acids including Pro although not Arg or Lys, and Yaa may be Pro. Amino acid amides and methyl esters are also readily hydrolyzed, but rates on arylamides are exceedingly low.</text>
        <dbReference type="EC" id="3.4.11.1"/>
    </reaction>
</comment>
<evidence type="ECO:0000256" key="5">
    <source>
        <dbReference type="ARBA" id="ARBA00022670"/>
    </source>
</evidence>
<dbReference type="GO" id="GO:0006508">
    <property type="term" value="P:proteolysis"/>
    <property type="evidence" value="ECO:0007669"/>
    <property type="project" value="UniProtKB-KW"/>
</dbReference>
<dbReference type="GO" id="GO:0030145">
    <property type="term" value="F:manganese ion binding"/>
    <property type="evidence" value="ECO:0007669"/>
    <property type="project" value="InterPro"/>
</dbReference>
<gene>
    <name evidence="9" type="ORF">METZ01_LOCUS6793</name>
</gene>
<evidence type="ECO:0000256" key="6">
    <source>
        <dbReference type="ARBA" id="ARBA00022801"/>
    </source>
</evidence>
<dbReference type="CDD" id="cd00433">
    <property type="entry name" value="Peptidase_M17"/>
    <property type="match status" value="1"/>
</dbReference>
<dbReference type="PANTHER" id="PTHR11963">
    <property type="entry name" value="LEUCINE AMINOPEPTIDASE-RELATED"/>
    <property type="match status" value="1"/>
</dbReference>
<dbReference type="SUPFAM" id="SSF52949">
    <property type="entry name" value="Macro domain-like"/>
    <property type="match status" value="1"/>
</dbReference>
<dbReference type="PANTHER" id="PTHR11963:SF23">
    <property type="entry name" value="CYTOSOL AMINOPEPTIDASE"/>
    <property type="match status" value="1"/>
</dbReference>
<evidence type="ECO:0000256" key="4">
    <source>
        <dbReference type="ARBA" id="ARBA00022438"/>
    </source>
</evidence>
<evidence type="ECO:0000256" key="2">
    <source>
        <dbReference type="ARBA" id="ARBA00009528"/>
    </source>
</evidence>
<dbReference type="GO" id="GO:0070006">
    <property type="term" value="F:metalloaminopeptidase activity"/>
    <property type="evidence" value="ECO:0007669"/>
    <property type="project" value="InterPro"/>
</dbReference>
<dbReference type="InterPro" id="IPR008283">
    <property type="entry name" value="Peptidase_M17_N"/>
</dbReference>
<keyword evidence="5" id="KW-0645">Protease</keyword>
<feature type="domain" description="Cytosol aminopeptidase" evidence="7">
    <location>
        <begin position="191"/>
        <end position="516"/>
    </location>
</feature>
<dbReference type="Gene3D" id="3.40.220.10">
    <property type="entry name" value="Leucine Aminopeptidase, subunit E, domain 1"/>
    <property type="match status" value="1"/>
</dbReference>
<dbReference type="PRINTS" id="PR00481">
    <property type="entry name" value="LAMNOPPTDASE"/>
</dbReference>
<dbReference type="HAMAP" id="MF_00181">
    <property type="entry name" value="Cytosol_peptidase_M17"/>
    <property type="match status" value="1"/>
</dbReference>
<dbReference type="AlphaFoldDB" id="A0A381NHR9"/>
<comment type="similarity">
    <text evidence="2">Belongs to the peptidase M17 family.</text>
</comment>
<dbReference type="Pfam" id="PF02789">
    <property type="entry name" value="Peptidase_M17_N"/>
    <property type="match status" value="1"/>
</dbReference>
<dbReference type="InterPro" id="IPR023042">
    <property type="entry name" value="Peptidase_M17_leu_NH2_pept"/>
</dbReference>
<dbReference type="InterPro" id="IPR011356">
    <property type="entry name" value="Leucine_aapep/pepB"/>
</dbReference>
<dbReference type="InterPro" id="IPR000819">
    <property type="entry name" value="Peptidase_M17_C"/>
</dbReference>
<evidence type="ECO:0000259" key="7">
    <source>
        <dbReference type="Pfam" id="PF00883"/>
    </source>
</evidence>
<dbReference type="InterPro" id="IPR043472">
    <property type="entry name" value="Macro_dom-like"/>
</dbReference>
<accession>A0A381NHR9</accession>
<name>A0A381NHR9_9ZZZZ</name>
<dbReference type="GO" id="GO:0005737">
    <property type="term" value="C:cytoplasm"/>
    <property type="evidence" value="ECO:0007669"/>
    <property type="project" value="InterPro"/>
</dbReference>
<evidence type="ECO:0000259" key="8">
    <source>
        <dbReference type="Pfam" id="PF02789"/>
    </source>
</evidence>
<reference evidence="9" key="1">
    <citation type="submission" date="2018-05" db="EMBL/GenBank/DDBJ databases">
        <authorList>
            <person name="Lanie J.A."/>
            <person name="Ng W.-L."/>
            <person name="Kazmierczak K.M."/>
            <person name="Andrzejewski T.M."/>
            <person name="Davidsen T.M."/>
            <person name="Wayne K.J."/>
            <person name="Tettelin H."/>
            <person name="Glass J.I."/>
            <person name="Rusch D."/>
            <person name="Podicherti R."/>
            <person name="Tsui H.-C.T."/>
            <person name="Winkler M.E."/>
        </authorList>
    </citation>
    <scope>NUCLEOTIDE SEQUENCE</scope>
</reference>
<sequence length="523" mass="57476">MQFFVYHYRIGEFGDIMEWKNSEFGEIGDQLVLPLFEGVEKPPNNSLSGLNRSQRTLVREAIASDDFEGKKGQRMAVWTPDCRVLLVGMGEKGEFGHRKARNIGARVMGVLSKKKGLSVTVRFTSGWSSERMVDFAEGMMLRDYEFLEHQKVGDEHIAEPWSVDFQASARHQEALTEDLGRVHSVVGGVHLARDLGNEPANVLYPMEYARRAVEWAEGKDNVVVEVYDWDRLQELGMGGLINVGKGSDRKPCMVLFTLNPDADEGVQRPCIVGKGITFDTGGISIKPSKGMWDMKYDMCGAATVFGLMEALHATGYERRVNGITCIAENMPGAGAYRPGDVFETYSGKTIEVFSTDAEGRNVLADGLWKAGELDPEYIVDLATLTGAIVVALGNQITGMWANEEGIGKRVRKAANRSGEAVWRMPLNAQFRKYMTDSAFADIRNGSIGGGAGSSNTAASFLEFFVPHRGYDEDADKIPWVHLDIAGTAWGPGSKARSEGANPLFQFGVSGVHVRTLHRLVTEG</sequence>
<evidence type="ECO:0000256" key="1">
    <source>
        <dbReference type="ARBA" id="ARBA00000135"/>
    </source>
</evidence>
<dbReference type="EMBL" id="UINC01000358">
    <property type="protein sequence ID" value="SUZ53939.1"/>
    <property type="molecule type" value="Genomic_DNA"/>
</dbReference>